<dbReference type="Proteomes" id="UP000006643">
    <property type="component" value="Unassembled WGS sequence"/>
</dbReference>
<feature type="transmembrane region" description="Helical" evidence="1">
    <location>
        <begin position="60"/>
        <end position="78"/>
    </location>
</feature>
<keyword evidence="1" id="KW-1133">Transmembrane helix</keyword>
<dbReference type="GeneID" id="9476108"/>
<accession>D0NHD7</accession>
<dbReference type="InParanoid" id="D0NHD7"/>
<dbReference type="RefSeq" id="XP_002901720.1">
    <property type="nucleotide sequence ID" value="XM_002901674.1"/>
</dbReference>
<dbReference type="eggNOG" id="ENOG502R7PW">
    <property type="taxonomic scope" value="Eukaryota"/>
</dbReference>
<name>D0NHD7_PHYIT</name>
<dbReference type="STRING" id="403677.D0NHD7"/>
<dbReference type="OrthoDB" id="2100988at2759"/>
<keyword evidence="1" id="KW-0812">Transmembrane</keyword>
<protein>
    <submittedName>
        <fullName evidence="2">Uncharacterized protein</fullName>
    </submittedName>
</protein>
<evidence type="ECO:0000313" key="2">
    <source>
        <dbReference type="EMBL" id="EEY58776.1"/>
    </source>
</evidence>
<keyword evidence="1" id="KW-0472">Membrane</keyword>
<evidence type="ECO:0000313" key="3">
    <source>
        <dbReference type="Proteomes" id="UP000006643"/>
    </source>
</evidence>
<dbReference type="VEuPathDB" id="FungiDB:PITG_10913"/>
<reference evidence="3" key="1">
    <citation type="journal article" date="2009" name="Nature">
        <title>Genome sequence and analysis of the Irish potato famine pathogen Phytophthora infestans.</title>
        <authorList>
            <consortium name="The Broad Institute Genome Sequencing Platform"/>
            <person name="Haas B.J."/>
            <person name="Kamoun S."/>
            <person name="Zody M.C."/>
            <person name="Jiang R.H."/>
            <person name="Handsaker R.E."/>
            <person name="Cano L.M."/>
            <person name="Grabherr M."/>
            <person name="Kodira C.D."/>
            <person name="Raffaele S."/>
            <person name="Torto-Alalibo T."/>
            <person name="Bozkurt T.O."/>
            <person name="Ah-Fong A.M."/>
            <person name="Alvarado L."/>
            <person name="Anderson V.L."/>
            <person name="Armstrong M.R."/>
            <person name="Avrova A."/>
            <person name="Baxter L."/>
            <person name="Beynon J."/>
            <person name="Boevink P.C."/>
            <person name="Bollmann S.R."/>
            <person name="Bos J.I."/>
            <person name="Bulone V."/>
            <person name="Cai G."/>
            <person name="Cakir C."/>
            <person name="Carrington J.C."/>
            <person name="Chawner M."/>
            <person name="Conti L."/>
            <person name="Costanzo S."/>
            <person name="Ewan R."/>
            <person name="Fahlgren N."/>
            <person name="Fischbach M.A."/>
            <person name="Fugelstad J."/>
            <person name="Gilroy E.M."/>
            <person name="Gnerre S."/>
            <person name="Green P.J."/>
            <person name="Grenville-Briggs L.J."/>
            <person name="Griffith J."/>
            <person name="Grunwald N.J."/>
            <person name="Horn K."/>
            <person name="Horner N.R."/>
            <person name="Hu C.H."/>
            <person name="Huitema E."/>
            <person name="Jeong D.H."/>
            <person name="Jones A.M."/>
            <person name="Jones J.D."/>
            <person name="Jones R.W."/>
            <person name="Karlsson E.K."/>
            <person name="Kunjeti S.G."/>
            <person name="Lamour K."/>
            <person name="Liu Z."/>
            <person name="Ma L."/>
            <person name="Maclean D."/>
            <person name="Chibucos M.C."/>
            <person name="McDonald H."/>
            <person name="McWalters J."/>
            <person name="Meijer H.J."/>
            <person name="Morgan W."/>
            <person name="Morris P.F."/>
            <person name="Munro C.A."/>
            <person name="O'Neill K."/>
            <person name="Ospina-Giraldo M."/>
            <person name="Pinzon A."/>
            <person name="Pritchard L."/>
            <person name="Ramsahoye B."/>
            <person name="Ren Q."/>
            <person name="Restrepo S."/>
            <person name="Roy S."/>
            <person name="Sadanandom A."/>
            <person name="Savidor A."/>
            <person name="Schornack S."/>
            <person name="Schwartz D.C."/>
            <person name="Schumann U.D."/>
            <person name="Schwessinger B."/>
            <person name="Seyer L."/>
            <person name="Sharpe T."/>
            <person name="Silvar C."/>
            <person name="Song J."/>
            <person name="Studholme D.J."/>
            <person name="Sykes S."/>
            <person name="Thines M."/>
            <person name="van de Vondervoort P.J."/>
            <person name="Phuntumart V."/>
            <person name="Wawra S."/>
            <person name="Weide R."/>
            <person name="Win J."/>
            <person name="Young C."/>
            <person name="Zhou S."/>
            <person name="Fry W."/>
            <person name="Meyers B.C."/>
            <person name="van West P."/>
            <person name="Ristaino J."/>
            <person name="Govers F."/>
            <person name="Birch P.R."/>
            <person name="Whisson S.C."/>
            <person name="Judelson H.S."/>
            <person name="Nusbaum C."/>
        </authorList>
    </citation>
    <scope>NUCLEOTIDE SEQUENCE [LARGE SCALE GENOMIC DNA]</scope>
    <source>
        <strain evidence="3">T30-4</strain>
    </source>
</reference>
<keyword evidence="3" id="KW-1185">Reference proteome</keyword>
<sequence>MSGFSHWRLKSEFPAADCRAVSYITTDMSGGGEYPFPKYTWSPAGGWWAKTQNWQRKTGVALVVLAAVAGPIALYSSLNHFKFPAEERRKL</sequence>
<dbReference type="KEGG" id="pif:PITG_10913"/>
<gene>
    <name evidence="2" type="ORF">PITG_10913</name>
</gene>
<proteinExistence type="predicted"/>
<dbReference type="EMBL" id="DS028137">
    <property type="protein sequence ID" value="EEY58776.1"/>
    <property type="molecule type" value="Genomic_DNA"/>
</dbReference>
<organism evidence="2 3">
    <name type="scientific">Phytophthora infestans (strain T30-4)</name>
    <name type="common">Potato late blight agent</name>
    <dbReference type="NCBI Taxonomy" id="403677"/>
    <lineage>
        <taxon>Eukaryota</taxon>
        <taxon>Sar</taxon>
        <taxon>Stramenopiles</taxon>
        <taxon>Oomycota</taxon>
        <taxon>Peronosporomycetes</taxon>
        <taxon>Peronosporales</taxon>
        <taxon>Peronosporaceae</taxon>
        <taxon>Phytophthora</taxon>
    </lineage>
</organism>
<dbReference type="AlphaFoldDB" id="D0NHD7"/>
<dbReference type="HOGENOM" id="CLU_187982_0_0_1"/>
<evidence type="ECO:0000256" key="1">
    <source>
        <dbReference type="SAM" id="Phobius"/>
    </source>
</evidence>
<dbReference type="OMA" id="FSRANHI"/>